<evidence type="ECO:0000313" key="1">
    <source>
        <dbReference type="EMBL" id="KAF9497548.1"/>
    </source>
</evidence>
<dbReference type="AlphaFoldDB" id="A0A9P6A2B9"/>
<gene>
    <name evidence="1" type="ORF">BDN71DRAFT_590663</name>
</gene>
<name>A0A9P6A2B9_PLEER</name>
<evidence type="ECO:0000313" key="2">
    <source>
        <dbReference type="Proteomes" id="UP000807025"/>
    </source>
</evidence>
<dbReference type="EMBL" id="MU154543">
    <property type="protein sequence ID" value="KAF9497548.1"/>
    <property type="molecule type" value="Genomic_DNA"/>
</dbReference>
<keyword evidence="2" id="KW-1185">Reference proteome</keyword>
<reference evidence="1" key="1">
    <citation type="submission" date="2020-11" db="EMBL/GenBank/DDBJ databases">
        <authorList>
            <consortium name="DOE Joint Genome Institute"/>
            <person name="Ahrendt S."/>
            <person name="Riley R."/>
            <person name="Andreopoulos W."/>
            <person name="Labutti K."/>
            <person name="Pangilinan J."/>
            <person name="Ruiz-Duenas F.J."/>
            <person name="Barrasa J.M."/>
            <person name="Sanchez-Garcia M."/>
            <person name="Camarero S."/>
            <person name="Miyauchi S."/>
            <person name="Serrano A."/>
            <person name="Linde D."/>
            <person name="Babiker R."/>
            <person name="Drula E."/>
            <person name="Ayuso-Fernandez I."/>
            <person name="Pacheco R."/>
            <person name="Padilla G."/>
            <person name="Ferreira P."/>
            <person name="Barriuso J."/>
            <person name="Kellner H."/>
            <person name="Castanera R."/>
            <person name="Alfaro M."/>
            <person name="Ramirez L."/>
            <person name="Pisabarro A.G."/>
            <person name="Kuo A."/>
            <person name="Tritt A."/>
            <person name="Lipzen A."/>
            <person name="He G."/>
            <person name="Yan M."/>
            <person name="Ng V."/>
            <person name="Cullen D."/>
            <person name="Martin F."/>
            <person name="Rosso M.-N."/>
            <person name="Henrissat B."/>
            <person name="Hibbett D."/>
            <person name="Martinez A.T."/>
            <person name="Grigoriev I.V."/>
        </authorList>
    </citation>
    <scope>NUCLEOTIDE SEQUENCE</scope>
    <source>
        <strain evidence="1">ATCC 90797</strain>
    </source>
</reference>
<protein>
    <submittedName>
        <fullName evidence="1">Uncharacterized protein</fullName>
    </submittedName>
</protein>
<proteinExistence type="predicted"/>
<dbReference type="Proteomes" id="UP000807025">
    <property type="component" value="Unassembled WGS sequence"/>
</dbReference>
<organism evidence="1 2">
    <name type="scientific">Pleurotus eryngii</name>
    <name type="common">Boletus of the steppes</name>
    <dbReference type="NCBI Taxonomy" id="5323"/>
    <lineage>
        <taxon>Eukaryota</taxon>
        <taxon>Fungi</taxon>
        <taxon>Dikarya</taxon>
        <taxon>Basidiomycota</taxon>
        <taxon>Agaricomycotina</taxon>
        <taxon>Agaricomycetes</taxon>
        <taxon>Agaricomycetidae</taxon>
        <taxon>Agaricales</taxon>
        <taxon>Pleurotineae</taxon>
        <taxon>Pleurotaceae</taxon>
        <taxon>Pleurotus</taxon>
    </lineage>
</organism>
<sequence>MSPRTSGFVTSILFYSICSSDCTGSLEQSRLRVFRRGSAHGDCSSLTVVSTRLHQLGCRILNQMWRFSNHQSRCRYSCSARGPQSPIHYVPQQGHSFRPSHALCSPPLCLRGTPHSSFPVQSEERWVRSYHTQSSPMLFRDGNNMESECWTCYESVKFQPWGRLVISLIRVTLRHESCPASHGLESRTLIYGAAVGNCRSGSEEAVVLIMTLPRRRNFAISTSQLGTQHFNYELP</sequence>
<comment type="caution">
    <text evidence="1">The sequence shown here is derived from an EMBL/GenBank/DDBJ whole genome shotgun (WGS) entry which is preliminary data.</text>
</comment>
<accession>A0A9P6A2B9</accession>